<evidence type="ECO:0000313" key="3">
    <source>
        <dbReference type="Proteomes" id="UP001202717"/>
    </source>
</evidence>
<proteinExistence type="predicted"/>
<gene>
    <name evidence="1" type="ORF">MUN68_008210</name>
    <name evidence="2" type="ORF">MUN68_008310</name>
</gene>
<sequence length="191" mass="23223">MNRKLLLIILIIPNIFYCQSAFEVSDFKNVHSKVISILNEKQIFSSDVNIEEIYITDLIDVENKVDDNLTNGIYWIYYHYHWNSYLLIKNKNKFIFYNDPLKNIDSLFKKVIEIDKTKKESKAYLKKIYNHLFGLIEDKHKRRFTVISTDRKEYKKNERQSKKINKDKIHSEQKKLKKEYHYYLDLIKTDK</sequence>
<protein>
    <recommendedName>
        <fullName evidence="4">DUF4468 domain-containing protein</fullName>
    </recommendedName>
</protein>
<dbReference type="RefSeq" id="WP_272792437.1">
    <property type="nucleotide sequence ID" value="NZ_CP116221.1"/>
</dbReference>
<dbReference type="EMBL" id="CP116221">
    <property type="protein sequence ID" value="WCO03498.1"/>
    <property type="molecule type" value="Genomic_DNA"/>
</dbReference>
<keyword evidence="3" id="KW-1185">Reference proteome</keyword>
<evidence type="ECO:0000313" key="1">
    <source>
        <dbReference type="EMBL" id="WCO03478.1"/>
    </source>
</evidence>
<reference evidence="2 3" key="1">
    <citation type="submission" date="2023-01" db="EMBL/GenBank/DDBJ databases">
        <title>Psychroserpens ponticola sp. nov., isolated from seawater.</title>
        <authorList>
            <person name="Kristyanto S."/>
            <person name="Jung J."/>
            <person name="Kim J.M."/>
            <person name="Jeon C.O."/>
        </authorList>
    </citation>
    <scope>NUCLEOTIDE SEQUENCE [LARGE SCALE GENOMIC DNA]</scope>
    <source>
        <strain evidence="2 3">MSW6</strain>
    </source>
</reference>
<dbReference type="EMBL" id="CP116221">
    <property type="protein sequence ID" value="WCO03478.1"/>
    <property type="molecule type" value="Genomic_DNA"/>
</dbReference>
<organism evidence="2 3">
    <name type="scientific">Psychroserpens ponticola</name>
    <dbReference type="NCBI Taxonomy" id="2932268"/>
    <lineage>
        <taxon>Bacteria</taxon>
        <taxon>Pseudomonadati</taxon>
        <taxon>Bacteroidota</taxon>
        <taxon>Flavobacteriia</taxon>
        <taxon>Flavobacteriales</taxon>
        <taxon>Flavobacteriaceae</taxon>
        <taxon>Psychroserpens</taxon>
    </lineage>
</organism>
<dbReference type="Proteomes" id="UP001202717">
    <property type="component" value="Chromosome"/>
</dbReference>
<evidence type="ECO:0008006" key="4">
    <source>
        <dbReference type="Google" id="ProtNLM"/>
    </source>
</evidence>
<name>A0ABY7S2I5_9FLAO</name>
<accession>A0ABY7S2I5</accession>
<evidence type="ECO:0000313" key="2">
    <source>
        <dbReference type="EMBL" id="WCO03498.1"/>
    </source>
</evidence>